<organism evidence="2 3">
    <name type="scientific">Adonisia turfae CCMR0081</name>
    <dbReference type="NCBI Taxonomy" id="2292702"/>
    <lineage>
        <taxon>Bacteria</taxon>
        <taxon>Bacillati</taxon>
        <taxon>Cyanobacteriota</taxon>
        <taxon>Adonisia</taxon>
        <taxon>Adonisia turfae</taxon>
    </lineage>
</organism>
<proteinExistence type="predicted"/>
<protein>
    <submittedName>
        <fullName evidence="2">Lysophospholipase</fullName>
    </submittedName>
</protein>
<dbReference type="EMBL" id="QXHD01000004">
    <property type="protein sequence ID" value="NEZ58946.1"/>
    <property type="molecule type" value="Genomic_DNA"/>
</dbReference>
<name>A0A6M0RRY0_9CYAN</name>
<keyword evidence="3" id="KW-1185">Reference proteome</keyword>
<dbReference type="Proteomes" id="UP000481033">
    <property type="component" value="Unassembled WGS sequence"/>
</dbReference>
<dbReference type="Gene3D" id="3.40.50.1110">
    <property type="entry name" value="SGNH hydrolase"/>
    <property type="match status" value="1"/>
</dbReference>
<dbReference type="InterPro" id="IPR036514">
    <property type="entry name" value="SGNH_hydro_sf"/>
</dbReference>
<evidence type="ECO:0000259" key="1">
    <source>
        <dbReference type="Pfam" id="PF13472"/>
    </source>
</evidence>
<comment type="caution">
    <text evidence="2">The sequence shown here is derived from an EMBL/GenBank/DDBJ whole genome shotgun (WGS) entry which is preliminary data.</text>
</comment>
<gene>
    <name evidence="2" type="ORF">DXZ20_25550</name>
</gene>
<reference evidence="2 3" key="1">
    <citation type="journal article" date="2020" name="Microb. Ecol.">
        <title>Ecogenomics of the Marine Benthic Filamentous Cyanobacterium Adonisia.</title>
        <authorList>
            <person name="Walter J.M."/>
            <person name="Coutinho F.H."/>
            <person name="Leomil L."/>
            <person name="Hargreaves P.I."/>
            <person name="Campeao M.E."/>
            <person name="Vieira V.V."/>
            <person name="Silva B.S."/>
            <person name="Fistarol G.O."/>
            <person name="Salomon P.S."/>
            <person name="Sawabe T."/>
            <person name="Mino S."/>
            <person name="Hosokawa M."/>
            <person name="Miyashita H."/>
            <person name="Maruyama F."/>
            <person name="van Verk M.C."/>
            <person name="Dutilh B.E."/>
            <person name="Thompson C.C."/>
            <person name="Thompson F.L."/>
        </authorList>
    </citation>
    <scope>NUCLEOTIDE SEQUENCE [LARGE SCALE GENOMIC DNA]</scope>
    <source>
        <strain evidence="2 3">CCMR0081</strain>
    </source>
</reference>
<dbReference type="Pfam" id="PF13472">
    <property type="entry name" value="Lipase_GDSL_2"/>
    <property type="match status" value="1"/>
</dbReference>
<dbReference type="PANTHER" id="PTHR30383">
    <property type="entry name" value="THIOESTERASE 1/PROTEASE 1/LYSOPHOSPHOLIPASE L1"/>
    <property type="match status" value="1"/>
</dbReference>
<evidence type="ECO:0000313" key="3">
    <source>
        <dbReference type="Proteomes" id="UP000481033"/>
    </source>
</evidence>
<dbReference type="SUPFAM" id="SSF52266">
    <property type="entry name" value="SGNH hydrolase"/>
    <property type="match status" value="1"/>
</dbReference>
<evidence type="ECO:0000313" key="2">
    <source>
        <dbReference type="EMBL" id="NEZ58946.1"/>
    </source>
</evidence>
<sequence length="261" mass="29460">MMNGVLFIALLVIWQDKSGGGDPTVLPQANAAYATDPTSAIEPAALETQPNRRRLSYQQWVSLLGQEIETMADKNPDHLTILLGDSLSLWFPAELLPGRRIWMNQGISGEKTYTLLSRLHLLDVANVDTIFLMIGINDLIWGQSDQDVLNNYRDIMDYLATNHPDTQVVVQSILPHGAETATWESRHLLLELPNERIRAMNQSLENIADDYDAYYLELYPIFSNGEGKLRPDLTTDGLHLNREGYLVWRAAIALYSQLELP</sequence>
<accession>A0A6M0RRY0</accession>
<feature type="domain" description="SGNH hydrolase-type esterase" evidence="1">
    <location>
        <begin position="98"/>
        <end position="245"/>
    </location>
</feature>
<dbReference type="InterPro" id="IPR051532">
    <property type="entry name" value="Ester_Hydrolysis_Enzymes"/>
</dbReference>
<dbReference type="GO" id="GO:0004622">
    <property type="term" value="F:phosphatidylcholine lysophospholipase activity"/>
    <property type="evidence" value="ECO:0007669"/>
    <property type="project" value="TreeGrafter"/>
</dbReference>
<dbReference type="AlphaFoldDB" id="A0A6M0RRY0"/>
<dbReference type="PANTHER" id="PTHR30383:SF5">
    <property type="entry name" value="SGNH HYDROLASE-TYPE ESTERASE DOMAIN-CONTAINING PROTEIN"/>
    <property type="match status" value="1"/>
</dbReference>
<dbReference type="InterPro" id="IPR013830">
    <property type="entry name" value="SGNH_hydro"/>
</dbReference>